<proteinExistence type="predicted"/>
<gene>
    <name evidence="1" type="ORF">LTRI10_LOCUS43114</name>
</gene>
<keyword evidence="2" id="KW-1185">Reference proteome</keyword>
<organism evidence="1 2">
    <name type="scientific">Linum trigynum</name>
    <dbReference type="NCBI Taxonomy" id="586398"/>
    <lineage>
        <taxon>Eukaryota</taxon>
        <taxon>Viridiplantae</taxon>
        <taxon>Streptophyta</taxon>
        <taxon>Embryophyta</taxon>
        <taxon>Tracheophyta</taxon>
        <taxon>Spermatophyta</taxon>
        <taxon>Magnoliopsida</taxon>
        <taxon>eudicotyledons</taxon>
        <taxon>Gunneridae</taxon>
        <taxon>Pentapetalae</taxon>
        <taxon>rosids</taxon>
        <taxon>fabids</taxon>
        <taxon>Malpighiales</taxon>
        <taxon>Linaceae</taxon>
        <taxon>Linum</taxon>
    </lineage>
</organism>
<dbReference type="Proteomes" id="UP001497516">
    <property type="component" value="Chromosome 7"/>
</dbReference>
<evidence type="ECO:0000313" key="1">
    <source>
        <dbReference type="EMBL" id="CAL1403166.1"/>
    </source>
</evidence>
<sequence length="111" mass="12299">MVTTFVRTNIEKFSRMDQLMYFSMGKFNSLEAGQRNQSAILQDLQNQIGGIAQNNSTGAPGTLPSNFARANRTGRVLDPLWPCGKSRELTRPDWKSTRLCASGRAACLKTT</sequence>
<evidence type="ECO:0000313" key="2">
    <source>
        <dbReference type="Proteomes" id="UP001497516"/>
    </source>
</evidence>
<accession>A0AAV2FXS0</accession>
<dbReference type="AlphaFoldDB" id="A0AAV2FXS0"/>
<reference evidence="1 2" key="1">
    <citation type="submission" date="2024-04" db="EMBL/GenBank/DDBJ databases">
        <authorList>
            <person name="Fracassetti M."/>
        </authorList>
    </citation>
    <scope>NUCLEOTIDE SEQUENCE [LARGE SCALE GENOMIC DNA]</scope>
</reference>
<dbReference type="EMBL" id="OZ034820">
    <property type="protein sequence ID" value="CAL1403166.1"/>
    <property type="molecule type" value="Genomic_DNA"/>
</dbReference>
<protein>
    <submittedName>
        <fullName evidence="1">Uncharacterized protein</fullName>
    </submittedName>
</protein>
<name>A0AAV2FXS0_9ROSI</name>